<feature type="domain" description="PDZ" evidence="2">
    <location>
        <begin position="17"/>
        <end position="69"/>
    </location>
</feature>
<evidence type="ECO:0000313" key="3">
    <source>
        <dbReference type="EMBL" id="GBP35292.1"/>
    </source>
</evidence>
<evidence type="ECO:0000313" key="4">
    <source>
        <dbReference type="Proteomes" id="UP000299102"/>
    </source>
</evidence>
<organism evidence="3 4">
    <name type="scientific">Eumeta variegata</name>
    <name type="common">Bagworm moth</name>
    <name type="synonym">Eumeta japonica</name>
    <dbReference type="NCBI Taxonomy" id="151549"/>
    <lineage>
        <taxon>Eukaryota</taxon>
        <taxon>Metazoa</taxon>
        <taxon>Ecdysozoa</taxon>
        <taxon>Arthropoda</taxon>
        <taxon>Hexapoda</taxon>
        <taxon>Insecta</taxon>
        <taxon>Pterygota</taxon>
        <taxon>Neoptera</taxon>
        <taxon>Endopterygota</taxon>
        <taxon>Lepidoptera</taxon>
        <taxon>Glossata</taxon>
        <taxon>Ditrysia</taxon>
        <taxon>Tineoidea</taxon>
        <taxon>Psychidae</taxon>
        <taxon>Oiketicinae</taxon>
        <taxon>Eumeta</taxon>
    </lineage>
</organism>
<protein>
    <recommendedName>
        <fullName evidence="2">PDZ domain-containing protein</fullName>
    </recommendedName>
</protein>
<dbReference type="EMBL" id="BGZK01000301">
    <property type="protein sequence ID" value="GBP35292.1"/>
    <property type="molecule type" value="Genomic_DNA"/>
</dbReference>
<feature type="region of interest" description="Disordered" evidence="1">
    <location>
        <begin position="212"/>
        <end position="268"/>
    </location>
</feature>
<dbReference type="InterPro" id="IPR001478">
    <property type="entry name" value="PDZ"/>
</dbReference>
<feature type="compositionally biased region" description="Basic and acidic residues" evidence="1">
    <location>
        <begin position="436"/>
        <end position="453"/>
    </location>
</feature>
<name>A0A4C1VA61_EUMVA</name>
<dbReference type="SUPFAM" id="SSF50156">
    <property type="entry name" value="PDZ domain-like"/>
    <property type="match status" value="1"/>
</dbReference>
<feature type="region of interest" description="Disordered" evidence="1">
    <location>
        <begin position="174"/>
        <end position="197"/>
    </location>
</feature>
<dbReference type="PROSITE" id="PS50106">
    <property type="entry name" value="PDZ"/>
    <property type="match status" value="1"/>
</dbReference>
<evidence type="ECO:0000259" key="2">
    <source>
        <dbReference type="PROSITE" id="PS50106"/>
    </source>
</evidence>
<keyword evidence="4" id="KW-1185">Reference proteome</keyword>
<dbReference type="InterPro" id="IPR036034">
    <property type="entry name" value="PDZ_sf"/>
</dbReference>
<proteinExistence type="predicted"/>
<dbReference type="Gene3D" id="2.30.42.10">
    <property type="match status" value="1"/>
</dbReference>
<dbReference type="OrthoDB" id="44841at2759"/>
<feature type="compositionally biased region" description="Basic and acidic residues" evidence="1">
    <location>
        <begin position="257"/>
        <end position="267"/>
    </location>
</feature>
<comment type="caution">
    <text evidence="3">The sequence shown here is derived from an EMBL/GenBank/DDBJ whole genome shotgun (WGS) entry which is preliminary data.</text>
</comment>
<gene>
    <name evidence="3" type="ORF">EVAR_19513_1</name>
</gene>
<sequence length="460" mass="51164">MLKFCSPAAKRKETNMVNPGRKASLGGIREGDVISSINGRPTRSMSNSEAHALLRSSGPVLKLGLNEALPIVFGIEHAQRRYILRKASGSSGLDSTGLSTIRDAETAQAPCSYCLWTVLVLSSVVNIFPLYSYYRKKDRDTSPRRRSIGKATELKRPSQLIAEVQSSRAVPQAPVYATIRPSQSPNNTSSPLRSSLNSLPGAVVASNHLKTVTTEPTEEQPKFHPTNPFYSTLPTNNYSSASRLPVPNGRSSLSSLDRSRSISKSRDSSIFNDSAYAESLKSPLANYYDSGPSSFVDSHINNRPDSNNYDYNKSNINSFIKNDPFLINTNKMNNDYSLPNDNYFKIYDDSTTLNKPRNYEFSGNAKDPFEKYLRMSEDKIDADDTKYAANSNSHGDIYNNCKEEIIRSTTITEHKIDETEEIKTIKKMIFNAADSDCPHPERLPDRPSQESQRKTGKPTG</sequence>
<feature type="compositionally biased region" description="Polar residues" evidence="1">
    <location>
        <begin position="228"/>
        <end position="242"/>
    </location>
</feature>
<dbReference type="Pfam" id="PF00595">
    <property type="entry name" value="PDZ"/>
    <property type="match status" value="1"/>
</dbReference>
<accession>A0A4C1VA61</accession>
<evidence type="ECO:0000256" key="1">
    <source>
        <dbReference type="SAM" id="MobiDB-lite"/>
    </source>
</evidence>
<dbReference type="AlphaFoldDB" id="A0A4C1VA61"/>
<reference evidence="3 4" key="1">
    <citation type="journal article" date="2019" name="Commun. Biol.">
        <title>The bagworm genome reveals a unique fibroin gene that provides high tensile strength.</title>
        <authorList>
            <person name="Kono N."/>
            <person name="Nakamura H."/>
            <person name="Ohtoshi R."/>
            <person name="Tomita M."/>
            <person name="Numata K."/>
            <person name="Arakawa K."/>
        </authorList>
    </citation>
    <scope>NUCLEOTIDE SEQUENCE [LARGE SCALE GENOMIC DNA]</scope>
</reference>
<feature type="region of interest" description="Disordered" evidence="1">
    <location>
        <begin position="433"/>
        <end position="460"/>
    </location>
</feature>
<dbReference type="Proteomes" id="UP000299102">
    <property type="component" value="Unassembled WGS sequence"/>
</dbReference>
<feature type="compositionally biased region" description="Low complexity" evidence="1">
    <location>
        <begin position="184"/>
        <end position="197"/>
    </location>
</feature>